<dbReference type="EMBL" id="CP030050">
    <property type="protein sequence ID" value="QOZ68860.1"/>
    <property type="molecule type" value="Genomic_DNA"/>
</dbReference>
<dbReference type="Gene3D" id="3.30.390.80">
    <property type="entry name" value="DNA repair protein Rad52/59/22"/>
    <property type="match status" value="1"/>
</dbReference>
<proteinExistence type="inferred from homology"/>
<dbReference type="Proteomes" id="UP000594015">
    <property type="component" value="Chromosome"/>
</dbReference>
<keyword evidence="3" id="KW-0233">DNA recombination</keyword>
<dbReference type="KEGG" id="barh:WN72_22935"/>
<evidence type="ECO:0000256" key="2">
    <source>
        <dbReference type="ARBA" id="ARBA00022763"/>
    </source>
</evidence>
<comment type="similarity">
    <text evidence="1">Belongs to the RAD52 family.</text>
</comment>
<gene>
    <name evidence="5" type="ORF">WN72_22935</name>
</gene>
<dbReference type="SUPFAM" id="SSF54768">
    <property type="entry name" value="dsRNA-binding domain-like"/>
    <property type="match status" value="1"/>
</dbReference>
<organism evidence="5 6">
    <name type="scientific">Bradyrhizobium arachidis</name>
    <dbReference type="NCBI Taxonomy" id="858423"/>
    <lineage>
        <taxon>Bacteria</taxon>
        <taxon>Pseudomonadati</taxon>
        <taxon>Pseudomonadota</taxon>
        <taxon>Alphaproteobacteria</taxon>
        <taxon>Hyphomicrobiales</taxon>
        <taxon>Nitrobacteraceae</taxon>
        <taxon>Bradyrhizobium</taxon>
    </lineage>
</organism>
<dbReference type="AlphaFoldDB" id="A0AAE7THU6"/>
<dbReference type="PANTHER" id="PTHR12132">
    <property type="entry name" value="DNA REPAIR AND RECOMBINATION PROTEIN RAD52, RAD59"/>
    <property type="match status" value="1"/>
</dbReference>
<evidence type="ECO:0000313" key="6">
    <source>
        <dbReference type="Proteomes" id="UP000594015"/>
    </source>
</evidence>
<accession>A0AAE7THU6</accession>
<keyword evidence="4" id="KW-0234">DNA repair</keyword>
<evidence type="ECO:0000256" key="4">
    <source>
        <dbReference type="ARBA" id="ARBA00023204"/>
    </source>
</evidence>
<dbReference type="InterPro" id="IPR007232">
    <property type="entry name" value="Rad52_Rad59_Rad22"/>
</dbReference>
<sequence>MFDDEIKAALDAPLNRAHVKEREQGGRKLSYIEGWVAIAEANRIFGFDGWTRETIDLKCVAENAREIGRDKVPGFGVTYNARVRVTVGRVVREGSGSGHGIDRDLGLAHESALKEAETDAMKRAFMTFGNVFGLALYDKTQSNVVDEAELRRQVEMAAKRTSFLEHYKSSIDDYTDKTKLLTWWNSDAQKAARRNYELSYDDVEMLKARVRQKAEALDA</sequence>
<dbReference type="RefSeq" id="WP_092220029.1">
    <property type="nucleotide sequence ID" value="NZ_CP030050.1"/>
</dbReference>
<dbReference type="GO" id="GO:0006312">
    <property type="term" value="P:mitotic recombination"/>
    <property type="evidence" value="ECO:0007669"/>
    <property type="project" value="TreeGrafter"/>
</dbReference>
<protein>
    <recommendedName>
        <fullName evidence="7">Rad52/22 family double-strand break repair protein</fullName>
    </recommendedName>
</protein>
<reference evidence="5 6" key="1">
    <citation type="submission" date="2018-06" db="EMBL/GenBank/DDBJ databases">
        <title>Comparative genomics of Bradyrhizobium nodulating Arachidis hypogaea.</title>
        <authorList>
            <person name="Li Y."/>
        </authorList>
    </citation>
    <scope>NUCLEOTIDE SEQUENCE [LARGE SCALE GENOMIC DNA]</scope>
    <source>
        <strain evidence="5 6">CCBAU 051107</strain>
    </source>
</reference>
<evidence type="ECO:0000313" key="5">
    <source>
        <dbReference type="EMBL" id="QOZ68860.1"/>
    </source>
</evidence>
<evidence type="ECO:0000256" key="1">
    <source>
        <dbReference type="ARBA" id="ARBA00006638"/>
    </source>
</evidence>
<name>A0AAE7THU6_9BRAD</name>
<dbReference type="InterPro" id="IPR042525">
    <property type="entry name" value="Rad52_Rad59_Rad22_sf"/>
</dbReference>
<evidence type="ECO:0008006" key="7">
    <source>
        <dbReference type="Google" id="ProtNLM"/>
    </source>
</evidence>
<dbReference type="GO" id="GO:0045002">
    <property type="term" value="P:double-strand break repair via single-strand annealing"/>
    <property type="evidence" value="ECO:0007669"/>
    <property type="project" value="TreeGrafter"/>
</dbReference>
<evidence type="ECO:0000256" key="3">
    <source>
        <dbReference type="ARBA" id="ARBA00023172"/>
    </source>
</evidence>
<dbReference type="PANTHER" id="PTHR12132:SF1">
    <property type="entry name" value="DNA REPAIR PROTEIN RAD52 HOMOLOG"/>
    <property type="match status" value="1"/>
</dbReference>
<dbReference type="Pfam" id="PF04098">
    <property type="entry name" value="Rad52_Rad22"/>
    <property type="match status" value="1"/>
</dbReference>
<dbReference type="GO" id="GO:0000724">
    <property type="term" value="P:double-strand break repair via homologous recombination"/>
    <property type="evidence" value="ECO:0007669"/>
    <property type="project" value="TreeGrafter"/>
</dbReference>
<keyword evidence="2" id="KW-0227">DNA damage</keyword>
<dbReference type="InterPro" id="IPR041247">
    <property type="entry name" value="Rad52_fam"/>
</dbReference>